<feature type="compositionally biased region" description="Basic residues" evidence="8">
    <location>
        <begin position="52"/>
        <end position="62"/>
    </location>
</feature>
<evidence type="ECO:0000256" key="6">
    <source>
        <dbReference type="RuleBase" id="RU000586"/>
    </source>
</evidence>
<keyword evidence="12" id="KW-1185">Reference proteome</keyword>
<dbReference type="Pfam" id="PF02799">
    <property type="entry name" value="NMT_C"/>
    <property type="match status" value="1"/>
</dbReference>
<sequence length="531" mass="59395">MSSESKIASTSTEGAIIDATTAIDSDHESELSDPEQDLDNPSTDVPTDGTTSKKKKKKKSKASKLLNKLKGDAKDEELPQEVVEEVMEQIRTQGTLSPEELTAENIRKALEEMRILDVVKGRAGIGVHNSSPDQIRFQFWATQPVPKIGEGPPLDDGYIEPSLPVDQVRQTPYGLPNGYEWSTLDIKDPAQTKEVYDLLSRNYVEDDYAAFRFDYSAEFLAWALTPPGYHKEWHLGVRMSSNKKLIAFISGVPMMLRVRQNVIPVSEINYLCVHKKLRSKRLAPVLIKEVTRQCHLKGIFQAIYTAGVVIPTPVSLVETKFSFVPRNMTLARMIRINKEKDISQVGDLFKRYMQRFDMVPIMNIEEVKHNFLSGSGTGKVGDGGKGRRSGQVTWSYVVEDPKTHKVTDFFSFYSLPSTIINDTKYGTLEAAYLYYYATETAFEPEAEISGQLKQRLKSLIGDALIVANEAAFDVFNALTLMDNVPVLDDLKFGVGDGFLNFYLYNWRTDKLAGMNGENGQSPGKGIGVVML</sequence>
<dbReference type="PANTHER" id="PTHR11377:SF5">
    <property type="entry name" value="GLYCYLPEPTIDE N-TETRADECANOYLTRANSFERASE"/>
    <property type="match status" value="1"/>
</dbReference>
<dbReference type="EMBL" id="JACGCI010000005">
    <property type="protein sequence ID" value="KAF6764060.1"/>
    <property type="molecule type" value="Genomic_DNA"/>
</dbReference>
<proteinExistence type="inferred from homology"/>
<keyword evidence="4 6" id="KW-0808">Transferase</keyword>
<feature type="compositionally biased region" description="Polar residues" evidence="8">
    <location>
        <begin position="1"/>
        <end position="13"/>
    </location>
</feature>
<evidence type="ECO:0000259" key="9">
    <source>
        <dbReference type="Pfam" id="PF01233"/>
    </source>
</evidence>
<gene>
    <name evidence="11" type="ORF">DFP72DRAFT_874172</name>
</gene>
<feature type="compositionally biased region" description="Polar residues" evidence="8">
    <location>
        <begin position="39"/>
        <end position="50"/>
    </location>
</feature>
<dbReference type="GO" id="GO:0004379">
    <property type="term" value="F:glycylpeptide N-tetradecanoyltransferase activity"/>
    <property type="evidence" value="ECO:0007669"/>
    <property type="project" value="UniProtKB-EC"/>
</dbReference>
<evidence type="ECO:0000256" key="3">
    <source>
        <dbReference type="ARBA" id="ARBA00022240"/>
    </source>
</evidence>
<dbReference type="EC" id="2.3.1.97" evidence="2 6"/>
<evidence type="ECO:0000256" key="1">
    <source>
        <dbReference type="ARBA" id="ARBA00009469"/>
    </source>
</evidence>
<feature type="region of interest" description="Disordered" evidence="8">
    <location>
        <begin position="1"/>
        <end position="77"/>
    </location>
</feature>
<dbReference type="InterPro" id="IPR016181">
    <property type="entry name" value="Acyl_CoA_acyltransferase"/>
</dbReference>
<dbReference type="Pfam" id="PF01233">
    <property type="entry name" value="NMT"/>
    <property type="match status" value="1"/>
</dbReference>
<name>A0A8H6MD29_9AGAR</name>
<reference evidence="11 12" key="1">
    <citation type="submission" date="2020-07" db="EMBL/GenBank/DDBJ databases">
        <title>Comparative genomics of pyrophilous fungi reveals a link between fire events and developmental genes.</title>
        <authorList>
            <consortium name="DOE Joint Genome Institute"/>
            <person name="Steindorff A.S."/>
            <person name="Carver A."/>
            <person name="Calhoun S."/>
            <person name="Stillman K."/>
            <person name="Liu H."/>
            <person name="Lipzen A."/>
            <person name="Pangilinan J."/>
            <person name="Labutti K."/>
            <person name="Bruns T.D."/>
            <person name="Grigoriev I.V."/>
        </authorList>
    </citation>
    <scope>NUCLEOTIDE SEQUENCE [LARGE SCALE GENOMIC DNA]</scope>
    <source>
        <strain evidence="11 12">CBS 144469</strain>
    </source>
</reference>
<evidence type="ECO:0000256" key="4">
    <source>
        <dbReference type="ARBA" id="ARBA00022679"/>
    </source>
</evidence>
<organism evidence="11 12">
    <name type="scientific">Ephemerocybe angulata</name>
    <dbReference type="NCBI Taxonomy" id="980116"/>
    <lineage>
        <taxon>Eukaryota</taxon>
        <taxon>Fungi</taxon>
        <taxon>Dikarya</taxon>
        <taxon>Basidiomycota</taxon>
        <taxon>Agaricomycotina</taxon>
        <taxon>Agaricomycetes</taxon>
        <taxon>Agaricomycetidae</taxon>
        <taxon>Agaricales</taxon>
        <taxon>Agaricineae</taxon>
        <taxon>Psathyrellaceae</taxon>
        <taxon>Ephemerocybe</taxon>
    </lineage>
</organism>
<feature type="domain" description="Glycylpeptide N-tetradecanoyltransferase N-terminal" evidence="9">
    <location>
        <begin position="159"/>
        <end position="315"/>
    </location>
</feature>
<dbReference type="PANTHER" id="PTHR11377">
    <property type="entry name" value="N-MYRISTOYL TRANSFERASE"/>
    <property type="match status" value="1"/>
</dbReference>
<evidence type="ECO:0000313" key="12">
    <source>
        <dbReference type="Proteomes" id="UP000521943"/>
    </source>
</evidence>
<dbReference type="InterPro" id="IPR000903">
    <property type="entry name" value="NMT"/>
</dbReference>
<evidence type="ECO:0000256" key="8">
    <source>
        <dbReference type="SAM" id="MobiDB-lite"/>
    </source>
</evidence>
<evidence type="ECO:0000256" key="5">
    <source>
        <dbReference type="ARBA" id="ARBA00023315"/>
    </source>
</evidence>
<comment type="caution">
    <text evidence="11">The sequence shown here is derived from an EMBL/GenBank/DDBJ whole genome shotgun (WGS) entry which is preliminary data.</text>
</comment>
<dbReference type="Gene3D" id="3.40.630.30">
    <property type="match status" value="2"/>
</dbReference>
<evidence type="ECO:0000256" key="7">
    <source>
        <dbReference type="RuleBase" id="RU004178"/>
    </source>
</evidence>
<dbReference type="SUPFAM" id="SSF55729">
    <property type="entry name" value="Acyl-CoA N-acyltransferases (Nat)"/>
    <property type="match status" value="2"/>
</dbReference>
<dbReference type="PROSITE" id="PS00976">
    <property type="entry name" value="NMT_2"/>
    <property type="match status" value="1"/>
</dbReference>
<accession>A0A8H6MD29</accession>
<dbReference type="OrthoDB" id="60315at2759"/>
<dbReference type="InterPro" id="IPR022677">
    <property type="entry name" value="NMT_C"/>
</dbReference>
<comment type="catalytic activity">
    <reaction evidence="6">
        <text>N-terminal glycyl-[protein] + tetradecanoyl-CoA = N-tetradecanoylglycyl-[protein] + CoA + H(+)</text>
        <dbReference type="Rhea" id="RHEA:15521"/>
        <dbReference type="Rhea" id="RHEA-COMP:12666"/>
        <dbReference type="Rhea" id="RHEA-COMP:12667"/>
        <dbReference type="ChEBI" id="CHEBI:15378"/>
        <dbReference type="ChEBI" id="CHEBI:57287"/>
        <dbReference type="ChEBI" id="CHEBI:57385"/>
        <dbReference type="ChEBI" id="CHEBI:64723"/>
        <dbReference type="ChEBI" id="CHEBI:133050"/>
        <dbReference type="EC" id="2.3.1.97"/>
    </reaction>
</comment>
<dbReference type="InterPro" id="IPR022678">
    <property type="entry name" value="NMT_CS"/>
</dbReference>
<keyword evidence="5 6" id="KW-0012">Acyltransferase</keyword>
<protein>
    <recommendedName>
        <fullName evidence="3 6">Glycylpeptide N-tetradecanoyltransferase</fullName>
        <ecNumber evidence="2 6">2.3.1.97</ecNumber>
    </recommendedName>
</protein>
<evidence type="ECO:0000259" key="10">
    <source>
        <dbReference type="Pfam" id="PF02799"/>
    </source>
</evidence>
<evidence type="ECO:0000256" key="2">
    <source>
        <dbReference type="ARBA" id="ARBA00012923"/>
    </source>
</evidence>
<dbReference type="InterPro" id="IPR022676">
    <property type="entry name" value="NMT_N"/>
</dbReference>
<dbReference type="AlphaFoldDB" id="A0A8H6MD29"/>
<dbReference type="Proteomes" id="UP000521943">
    <property type="component" value="Unassembled WGS sequence"/>
</dbReference>
<feature type="domain" description="Glycylpeptide N-tetradecanoyltransferase C-terminal" evidence="10">
    <location>
        <begin position="331"/>
        <end position="529"/>
    </location>
</feature>
<dbReference type="GO" id="GO:0005737">
    <property type="term" value="C:cytoplasm"/>
    <property type="evidence" value="ECO:0007669"/>
    <property type="project" value="TreeGrafter"/>
</dbReference>
<evidence type="ECO:0000313" key="11">
    <source>
        <dbReference type="EMBL" id="KAF6764060.1"/>
    </source>
</evidence>
<dbReference type="PIRSF" id="PIRSF015892">
    <property type="entry name" value="N-myristl_transf"/>
    <property type="match status" value="1"/>
</dbReference>
<comment type="similarity">
    <text evidence="1 7">Belongs to the NMT family.</text>
</comment>
<comment type="function">
    <text evidence="6">Adds a myristoyl group to the N-terminal glycine residue of certain cellular proteins.</text>
</comment>